<evidence type="ECO:0000256" key="4">
    <source>
        <dbReference type="ARBA" id="ARBA00022679"/>
    </source>
</evidence>
<evidence type="ECO:0000259" key="7">
    <source>
        <dbReference type="Pfam" id="PF07669"/>
    </source>
</evidence>
<keyword evidence="4 8" id="KW-0808">Transferase</keyword>
<dbReference type="PANTHER" id="PTHR33841:SF5">
    <property type="entry name" value="DNA METHYLASE (MODIFICATION METHYLASE) (METHYLTRANSFERASE)-RELATED"/>
    <property type="match status" value="1"/>
</dbReference>
<dbReference type="EC" id="2.1.1.72" evidence="2"/>
<dbReference type="PRINTS" id="PR00507">
    <property type="entry name" value="N12N6MTFRASE"/>
</dbReference>
<dbReference type="InterPro" id="IPR011639">
    <property type="entry name" value="MethylTrfase_TaqI-like_dom"/>
</dbReference>
<keyword evidence="3 8" id="KW-0489">Methyltransferase</keyword>
<dbReference type="GO" id="GO:0009007">
    <property type="term" value="F:site-specific DNA-methyltransferase (adenine-specific) activity"/>
    <property type="evidence" value="ECO:0007669"/>
    <property type="project" value="UniProtKB-EC"/>
</dbReference>
<accession>A0A3B0UHG2</accession>
<proteinExistence type="inferred from homology"/>
<dbReference type="AlphaFoldDB" id="A0A3B0UHG2"/>
<name>A0A3B0UHG2_9ZZZZ</name>
<dbReference type="PROSITE" id="PS00092">
    <property type="entry name" value="N6_MTASE"/>
    <property type="match status" value="1"/>
</dbReference>
<dbReference type="Pfam" id="PF07669">
    <property type="entry name" value="Eco57I"/>
    <property type="match status" value="1"/>
</dbReference>
<protein>
    <recommendedName>
        <fullName evidence="2">site-specific DNA-methyltransferase (adenine-specific)</fullName>
        <ecNumber evidence="2">2.1.1.72</ecNumber>
    </recommendedName>
</protein>
<evidence type="ECO:0000313" key="8">
    <source>
        <dbReference type="EMBL" id="VAW30048.1"/>
    </source>
</evidence>
<dbReference type="InterPro" id="IPR002052">
    <property type="entry name" value="DNA_methylase_N6_adenine_CS"/>
</dbReference>
<dbReference type="GO" id="GO:0032259">
    <property type="term" value="P:methylation"/>
    <property type="evidence" value="ECO:0007669"/>
    <property type="project" value="UniProtKB-KW"/>
</dbReference>
<dbReference type="InterPro" id="IPR029063">
    <property type="entry name" value="SAM-dependent_MTases_sf"/>
</dbReference>
<sequence length="970" mass="111564">MDTLLQKNLQPFDFEFEHEFETVEPALLFTNREYSPTEISFGSRLILENARKLDATAVYLRRSQAHQAPQPQVFIYDNTTQQFSESQLAEIHRKIWSSDIVSVYYVVERTDINIFDARKSVEFDGDQMVAKPFQTLDRVAEAQETYRQFSAKQFENGAFWEQPEHLDKFLHNNGSSKRLISELKRIRDEWVTENKNSRELIQKLLVQSILVKYLEERQDEHGNGVFEADYFTQFSGSKDFCDAIRNGKIVAFLNSLSIHFNGKIFELTADEIAEIDTLDLTPLVSFLDAKSANGQRSFWRLYAFDYVPVELISRIYEEFITERADAVYTPTHLAQLMIDECMPLETPQPNFKIIDVSCGSGIFLVLAFKRLVQWWQKQEYEQTGEIGRPSVEILQSILRESIYGVDIEPSAVRLAMFSLSLALCDMLSPTEIWLNLRFDNLEENNLAHADFFQFLQSRRDSQFDLVIGNPPFKSSSNEVARTIEKYALDTKIDIPTKQIALLFLQQAMQLLRSNGLLCLVLPAGPLLYNNSLEYRKYFFSKYEVPQIIDLSTLSAKGHLFESAVATSVIFAKNQVPAPDHTILHIAVKRTKAARDRRFFEIDHYDLHYVPLDIAVSDSIVWKTNLFGGGHLYYLVRRLSNSRSLGDYLKQRKAVSKHNPSPDKWKFGEGYIIGARNREAPHITDKPLIVTDMFQESGILEISIETETKFQRPRDTRDQELIFKPPHLLIREVLGVNHFVAAYSEEYLVFKHQIIGIHAPWADMDELKQVESYLQSNYTLLKMFILSSSSRAGISHSFSTLLMKDFMSLPYPEDDSTLELSNNEEIIVQDVLQYGLDSLKKGERAEASVTHPSTEQLAAFGNVFCQNLNLIYQSNGNAFRPLDPIEHIAFTCYPFFYGSETEPNISPPAVLNGLNTLLRDKGEAVQFQRVVRLYQDDIVYLLKPKMLKYWLKSVALRDATDVMQDLVASGY</sequence>
<dbReference type="CDD" id="cd02440">
    <property type="entry name" value="AdoMet_MTases"/>
    <property type="match status" value="1"/>
</dbReference>
<keyword evidence="5" id="KW-0949">S-adenosyl-L-methionine</keyword>
<evidence type="ECO:0000256" key="2">
    <source>
        <dbReference type="ARBA" id="ARBA00011900"/>
    </source>
</evidence>
<dbReference type="Gene3D" id="3.40.50.150">
    <property type="entry name" value="Vaccinia Virus protein VP39"/>
    <property type="match status" value="1"/>
</dbReference>
<dbReference type="GO" id="GO:0006304">
    <property type="term" value="P:DNA modification"/>
    <property type="evidence" value="ECO:0007669"/>
    <property type="project" value="InterPro"/>
</dbReference>
<dbReference type="InterPro" id="IPR050953">
    <property type="entry name" value="N4_N6_ade-DNA_methylase"/>
</dbReference>
<dbReference type="EMBL" id="UOEU01000023">
    <property type="protein sequence ID" value="VAW30048.1"/>
    <property type="molecule type" value="Genomic_DNA"/>
</dbReference>
<reference evidence="8" key="1">
    <citation type="submission" date="2018-06" db="EMBL/GenBank/DDBJ databases">
        <authorList>
            <person name="Zhirakovskaya E."/>
        </authorList>
    </citation>
    <scope>NUCLEOTIDE SEQUENCE</scope>
</reference>
<gene>
    <name evidence="8" type="ORF">MNBD_CHLOROFLEXI01-2938</name>
</gene>
<evidence type="ECO:0000256" key="6">
    <source>
        <dbReference type="ARBA" id="ARBA00047942"/>
    </source>
</evidence>
<dbReference type="GO" id="GO:0003676">
    <property type="term" value="F:nucleic acid binding"/>
    <property type="evidence" value="ECO:0007669"/>
    <property type="project" value="InterPro"/>
</dbReference>
<evidence type="ECO:0000256" key="3">
    <source>
        <dbReference type="ARBA" id="ARBA00022603"/>
    </source>
</evidence>
<organism evidence="8">
    <name type="scientific">hydrothermal vent metagenome</name>
    <dbReference type="NCBI Taxonomy" id="652676"/>
    <lineage>
        <taxon>unclassified sequences</taxon>
        <taxon>metagenomes</taxon>
        <taxon>ecological metagenomes</taxon>
    </lineage>
</organism>
<feature type="domain" description="Type II methyltransferase M.TaqI-like" evidence="7">
    <location>
        <begin position="400"/>
        <end position="551"/>
    </location>
</feature>
<comment type="similarity">
    <text evidence="1">Belongs to the N(4)/N(6)-methyltransferase family.</text>
</comment>
<comment type="catalytic activity">
    <reaction evidence="6">
        <text>a 2'-deoxyadenosine in DNA + S-adenosyl-L-methionine = an N(6)-methyl-2'-deoxyadenosine in DNA + S-adenosyl-L-homocysteine + H(+)</text>
        <dbReference type="Rhea" id="RHEA:15197"/>
        <dbReference type="Rhea" id="RHEA-COMP:12418"/>
        <dbReference type="Rhea" id="RHEA-COMP:12419"/>
        <dbReference type="ChEBI" id="CHEBI:15378"/>
        <dbReference type="ChEBI" id="CHEBI:57856"/>
        <dbReference type="ChEBI" id="CHEBI:59789"/>
        <dbReference type="ChEBI" id="CHEBI:90615"/>
        <dbReference type="ChEBI" id="CHEBI:90616"/>
        <dbReference type="EC" id="2.1.1.72"/>
    </reaction>
</comment>
<evidence type="ECO:0000256" key="1">
    <source>
        <dbReference type="ARBA" id="ARBA00006594"/>
    </source>
</evidence>
<dbReference type="PANTHER" id="PTHR33841">
    <property type="entry name" value="DNA METHYLTRANSFERASE YEEA-RELATED"/>
    <property type="match status" value="1"/>
</dbReference>
<evidence type="ECO:0000256" key="5">
    <source>
        <dbReference type="ARBA" id="ARBA00022691"/>
    </source>
</evidence>
<dbReference type="SUPFAM" id="SSF53335">
    <property type="entry name" value="S-adenosyl-L-methionine-dependent methyltransferases"/>
    <property type="match status" value="1"/>
</dbReference>